<dbReference type="GO" id="GO:0008855">
    <property type="term" value="F:exodeoxyribonuclease VII activity"/>
    <property type="evidence" value="ECO:0007669"/>
    <property type="project" value="UniProtKB-EC"/>
</dbReference>
<dbReference type="SUPFAM" id="SSF116842">
    <property type="entry name" value="XseB-like"/>
    <property type="match status" value="1"/>
</dbReference>
<dbReference type="EMBL" id="VSSQ01023013">
    <property type="protein sequence ID" value="MPM69683.1"/>
    <property type="molecule type" value="Genomic_DNA"/>
</dbReference>
<dbReference type="PANTHER" id="PTHR34137">
    <property type="entry name" value="EXODEOXYRIBONUCLEASE 7 SMALL SUBUNIT"/>
    <property type="match status" value="1"/>
</dbReference>
<dbReference type="AlphaFoldDB" id="A0A645C2W8"/>
<dbReference type="GO" id="GO:0009318">
    <property type="term" value="C:exodeoxyribonuclease VII complex"/>
    <property type="evidence" value="ECO:0007669"/>
    <property type="project" value="InterPro"/>
</dbReference>
<evidence type="ECO:0000256" key="1">
    <source>
        <dbReference type="ARBA" id="ARBA00022490"/>
    </source>
</evidence>
<dbReference type="Gene3D" id="1.10.287.1040">
    <property type="entry name" value="Exonuclease VII, small subunit"/>
    <property type="match status" value="1"/>
</dbReference>
<dbReference type="GO" id="GO:0006308">
    <property type="term" value="P:DNA catabolic process"/>
    <property type="evidence" value="ECO:0007669"/>
    <property type="project" value="InterPro"/>
</dbReference>
<dbReference type="PANTHER" id="PTHR34137:SF1">
    <property type="entry name" value="EXODEOXYRIBONUCLEASE 7 SMALL SUBUNIT"/>
    <property type="match status" value="1"/>
</dbReference>
<dbReference type="GO" id="GO:0005829">
    <property type="term" value="C:cytosol"/>
    <property type="evidence" value="ECO:0007669"/>
    <property type="project" value="TreeGrafter"/>
</dbReference>
<keyword evidence="2" id="KW-0540">Nuclease</keyword>
<dbReference type="Pfam" id="PF02609">
    <property type="entry name" value="Exonuc_VII_S"/>
    <property type="match status" value="1"/>
</dbReference>
<proteinExistence type="inferred from homology"/>
<evidence type="ECO:0000313" key="4">
    <source>
        <dbReference type="EMBL" id="MPM69683.1"/>
    </source>
</evidence>
<keyword evidence="3 4" id="KW-0378">Hydrolase</keyword>
<name>A0A645C2W8_9ZZZZ</name>
<organism evidence="4">
    <name type="scientific">bioreactor metagenome</name>
    <dbReference type="NCBI Taxonomy" id="1076179"/>
    <lineage>
        <taxon>unclassified sequences</taxon>
        <taxon>metagenomes</taxon>
        <taxon>ecological metagenomes</taxon>
    </lineage>
</organism>
<keyword evidence="1" id="KW-0963">Cytoplasm</keyword>
<dbReference type="HAMAP" id="MF_00337">
    <property type="entry name" value="Exonuc_7_S"/>
    <property type="match status" value="1"/>
</dbReference>
<sequence>MPVKKKIKDLKFEEAISKLEANVKLLESGDLSLEEALDVFKEGVELSQVCHAKLNNAQQEVQKVIATSDENYNYMPFGEVEE</sequence>
<evidence type="ECO:0000256" key="2">
    <source>
        <dbReference type="ARBA" id="ARBA00022722"/>
    </source>
</evidence>
<evidence type="ECO:0000256" key="3">
    <source>
        <dbReference type="ARBA" id="ARBA00022801"/>
    </source>
</evidence>
<dbReference type="EC" id="3.1.11.6" evidence="4"/>
<dbReference type="InterPro" id="IPR003761">
    <property type="entry name" value="Exonuc_VII_S"/>
</dbReference>
<reference evidence="4" key="1">
    <citation type="submission" date="2019-08" db="EMBL/GenBank/DDBJ databases">
        <authorList>
            <person name="Kucharzyk K."/>
            <person name="Murdoch R.W."/>
            <person name="Higgins S."/>
            <person name="Loffler F."/>
        </authorList>
    </citation>
    <scope>NUCLEOTIDE SEQUENCE</scope>
</reference>
<dbReference type="NCBIfam" id="TIGR01280">
    <property type="entry name" value="xseB"/>
    <property type="match status" value="1"/>
</dbReference>
<comment type="caution">
    <text evidence="4">The sequence shown here is derived from an EMBL/GenBank/DDBJ whole genome shotgun (WGS) entry which is preliminary data.</text>
</comment>
<gene>
    <name evidence="4" type="primary">xseB_22</name>
    <name evidence="4" type="ORF">SDC9_116631</name>
</gene>
<accession>A0A645C2W8</accession>
<dbReference type="InterPro" id="IPR037004">
    <property type="entry name" value="Exonuc_VII_ssu_sf"/>
</dbReference>
<protein>
    <submittedName>
        <fullName evidence="4">Exodeoxyribonuclease 7 small subunit</fullName>
        <ecNumber evidence="4">3.1.11.6</ecNumber>
    </submittedName>
</protein>